<organism evidence="8 9">
    <name type="scientific">Phragmitibacter flavus</name>
    <dbReference type="NCBI Taxonomy" id="2576071"/>
    <lineage>
        <taxon>Bacteria</taxon>
        <taxon>Pseudomonadati</taxon>
        <taxon>Verrucomicrobiota</taxon>
        <taxon>Verrucomicrobiia</taxon>
        <taxon>Verrucomicrobiales</taxon>
        <taxon>Verrucomicrobiaceae</taxon>
        <taxon>Phragmitibacter</taxon>
    </lineage>
</organism>
<comment type="caution">
    <text evidence="8">The sequence shown here is derived from an EMBL/GenBank/DDBJ whole genome shotgun (WGS) entry which is preliminary data.</text>
</comment>
<reference evidence="8 9" key="1">
    <citation type="submission" date="2019-05" db="EMBL/GenBank/DDBJ databases">
        <title>Verrucobacter flavum gen. nov., sp. nov. a new member of the family Verrucomicrobiaceae.</title>
        <authorList>
            <person name="Szuroczki S."/>
            <person name="Abbaszade G."/>
            <person name="Szabo A."/>
            <person name="Felfoldi T."/>
            <person name="Schumann P."/>
            <person name="Boka K."/>
            <person name="Keki Z."/>
            <person name="Toumi M."/>
            <person name="Toth E."/>
        </authorList>
    </citation>
    <scope>NUCLEOTIDE SEQUENCE [LARGE SCALE GENOMIC DNA]</scope>
    <source>
        <strain evidence="8 9">MG-N-17</strain>
    </source>
</reference>
<dbReference type="PANTHER" id="PTHR43498:SF1">
    <property type="entry name" value="COB--COM HETERODISULFIDE REDUCTASE IRON-SULFUR SUBUNIT A"/>
    <property type="match status" value="1"/>
</dbReference>
<dbReference type="Pfam" id="PF25275">
    <property type="entry name" value="Golvesin_C"/>
    <property type="match status" value="1"/>
</dbReference>
<evidence type="ECO:0000256" key="5">
    <source>
        <dbReference type="ARBA" id="ARBA00023014"/>
    </source>
</evidence>
<protein>
    <submittedName>
        <fullName evidence="8">FAD-dependent oxidoreductase</fullName>
    </submittedName>
</protein>
<keyword evidence="1" id="KW-0004">4Fe-4S</keyword>
<keyword evidence="6" id="KW-0732">Signal</keyword>
<evidence type="ECO:0000256" key="1">
    <source>
        <dbReference type="ARBA" id="ARBA00022485"/>
    </source>
</evidence>
<dbReference type="GO" id="GO:0046872">
    <property type="term" value="F:metal ion binding"/>
    <property type="evidence" value="ECO:0007669"/>
    <property type="project" value="UniProtKB-KW"/>
</dbReference>
<evidence type="ECO:0000313" key="8">
    <source>
        <dbReference type="EMBL" id="TLD68265.1"/>
    </source>
</evidence>
<name>A0A5R8K8H6_9BACT</name>
<dbReference type="Proteomes" id="UP000306196">
    <property type="component" value="Unassembled WGS sequence"/>
</dbReference>
<gene>
    <name evidence="8" type="ORF">FEM03_23630</name>
</gene>
<dbReference type="OrthoDB" id="178250at2"/>
<evidence type="ECO:0000256" key="2">
    <source>
        <dbReference type="ARBA" id="ARBA00022723"/>
    </source>
</evidence>
<keyword evidence="9" id="KW-1185">Reference proteome</keyword>
<sequence length="665" mass="73066">MKKLFRFLPAALCLPLLPLLLSAAPATPNPGLKYYYPVPAADPALTIEADICVYGGTPGGVAAAVQSARMGKKAVLIVFRRHVGGMTSGGLTATDIGNRKAIGGFANEVYAHIGKTSGFKPSQAEDAFIHFLQQAGVTVYYEHRLKDVIKEGNRITTLTFENGNSAKAKMFVDATYEGDLFAKAGVSFHVGREANATYNETINGIQFRNAHNFNIPVDPYHTPGAPNSGLLPTISSADPGKPGEGDTKIQAYNFRFNLSNAGTRIPFPKPEGYDRNRYLVYLRYAQASTTKPIIPFQLHNGDCNNTGGFSTDHIGANYAWPEGDYTTREKIFQDHVNYQQGLAWFAAHDPEVPDNIRALVNQYGLLNGEFPETNGWPHELYVREGRRMISDYVMTEHECTSQKIPEDPIGLAAYTMDSHNCQRVVIDGKIRNEGDVQVRVPQPYSISYRSIIPKEAECSNLLVSVCLSSSHIAYGSIRMEPVFMILGQSAATAASMAIDENTSVQKVAYPQLKKRLLADSQILTWEGGPTRTVIADTIPKGIEVNYTQASKTGDWIESASGNYLHDNDEAKGTKTITFTPDLPADGNYDIYLRWLKHGNRATNVPIELQYPNDSRSLTINQRTQGGWIKITNGTFKAGKQTTLTITTKDTNGHVVADAIRFVPVQ</sequence>
<evidence type="ECO:0000256" key="4">
    <source>
        <dbReference type="ARBA" id="ARBA00023004"/>
    </source>
</evidence>
<keyword evidence="3" id="KW-0560">Oxidoreductase</keyword>
<dbReference type="PANTHER" id="PTHR43498">
    <property type="entry name" value="FERREDOXIN:COB-COM HETERODISULFIDE REDUCTASE SUBUNIT A"/>
    <property type="match status" value="1"/>
</dbReference>
<evidence type="ECO:0000259" key="7">
    <source>
        <dbReference type="Pfam" id="PF25275"/>
    </source>
</evidence>
<dbReference type="InterPro" id="IPR036188">
    <property type="entry name" value="FAD/NAD-bd_sf"/>
</dbReference>
<dbReference type="GO" id="GO:0051539">
    <property type="term" value="F:4 iron, 4 sulfur cluster binding"/>
    <property type="evidence" value="ECO:0007669"/>
    <property type="project" value="UniProtKB-KW"/>
</dbReference>
<accession>A0A5R8K8H6</accession>
<dbReference type="Pfam" id="PF12831">
    <property type="entry name" value="FAD_oxidored"/>
    <property type="match status" value="1"/>
</dbReference>
<dbReference type="InterPro" id="IPR039650">
    <property type="entry name" value="HdrA-like"/>
</dbReference>
<feature type="chain" id="PRO_5024330600" evidence="6">
    <location>
        <begin position="24"/>
        <end position="665"/>
    </location>
</feature>
<dbReference type="Gene3D" id="3.50.50.60">
    <property type="entry name" value="FAD/NAD(P)-binding domain"/>
    <property type="match status" value="1"/>
</dbReference>
<feature type="domain" description="Golvesin/Xly CBD-like" evidence="7">
    <location>
        <begin position="548"/>
        <end position="662"/>
    </location>
</feature>
<proteinExistence type="predicted"/>
<dbReference type="AlphaFoldDB" id="A0A5R8K8H6"/>
<dbReference type="SUPFAM" id="SSF51905">
    <property type="entry name" value="FAD/NAD(P)-binding domain"/>
    <property type="match status" value="1"/>
</dbReference>
<evidence type="ECO:0000313" key="9">
    <source>
        <dbReference type="Proteomes" id="UP000306196"/>
    </source>
</evidence>
<feature type="signal peptide" evidence="6">
    <location>
        <begin position="1"/>
        <end position="23"/>
    </location>
</feature>
<evidence type="ECO:0000256" key="3">
    <source>
        <dbReference type="ARBA" id="ARBA00023002"/>
    </source>
</evidence>
<evidence type="ECO:0000256" key="6">
    <source>
        <dbReference type="SAM" id="SignalP"/>
    </source>
</evidence>
<keyword evidence="2" id="KW-0479">Metal-binding</keyword>
<dbReference type="EMBL" id="VAUV01000029">
    <property type="protein sequence ID" value="TLD68265.1"/>
    <property type="molecule type" value="Genomic_DNA"/>
</dbReference>
<dbReference type="InterPro" id="IPR033803">
    <property type="entry name" value="CBD-like_Golvesin-Xly"/>
</dbReference>
<dbReference type="GO" id="GO:0016491">
    <property type="term" value="F:oxidoreductase activity"/>
    <property type="evidence" value="ECO:0007669"/>
    <property type="project" value="UniProtKB-KW"/>
</dbReference>
<keyword evidence="5" id="KW-0411">Iron-sulfur</keyword>
<keyword evidence="4" id="KW-0408">Iron</keyword>